<accession>A0A7T2GIE6</accession>
<keyword evidence="1" id="KW-0902">Two-component regulatory system</keyword>
<dbReference type="InterPro" id="IPR036641">
    <property type="entry name" value="HPT_dom_sf"/>
</dbReference>
<reference evidence="5 6" key="1">
    <citation type="submission" date="2020-11" db="EMBL/GenBank/DDBJ databases">
        <title>Genome seq and assembly of Sphingosinicella sp.</title>
        <authorList>
            <person name="Chhetri G."/>
        </authorList>
    </citation>
    <scope>NUCLEOTIDE SEQUENCE [LARGE SCALE GENOMIC DNA]</scope>
    <source>
        <strain evidence="5 6">UDD2</strain>
    </source>
</reference>
<name>A0A7T2GIE6_9SPHN</name>
<dbReference type="SUPFAM" id="SSF47226">
    <property type="entry name" value="Histidine-containing phosphotransfer domain, HPT domain"/>
    <property type="match status" value="1"/>
</dbReference>
<dbReference type="Pfam" id="PF01627">
    <property type="entry name" value="Hpt"/>
    <property type="match status" value="1"/>
</dbReference>
<feature type="modified residue" description="Phosphohistidine" evidence="2">
    <location>
        <position position="45"/>
    </location>
</feature>
<sequence>MTMLEDRLAALRAAFIDRSAADLAMLDAAVAAEPMDRAEAARIAHRFAGAAGLYGFGALGEAASALEAALNEGAGRDEVESRLGRVRAAGPPR</sequence>
<feature type="domain" description="HPt" evidence="4">
    <location>
        <begin position="4"/>
        <end position="93"/>
    </location>
</feature>
<keyword evidence="2" id="KW-0597">Phosphoprotein</keyword>
<dbReference type="EMBL" id="CP065592">
    <property type="protein sequence ID" value="QPQ54409.1"/>
    <property type="molecule type" value="Genomic_DNA"/>
</dbReference>
<feature type="compositionally biased region" description="Basic and acidic residues" evidence="3">
    <location>
        <begin position="74"/>
        <end position="83"/>
    </location>
</feature>
<dbReference type="AlphaFoldDB" id="A0A7T2GIE6"/>
<evidence type="ECO:0000256" key="2">
    <source>
        <dbReference type="PROSITE-ProRule" id="PRU00110"/>
    </source>
</evidence>
<protein>
    <submittedName>
        <fullName evidence="5">Hpt domain-containing protein</fullName>
    </submittedName>
</protein>
<dbReference type="KEGG" id="sflv:IC614_08615"/>
<proteinExistence type="predicted"/>
<dbReference type="RefSeq" id="WP_200970936.1">
    <property type="nucleotide sequence ID" value="NZ_CP065592.1"/>
</dbReference>
<gene>
    <name evidence="5" type="ORF">IC614_08615</name>
</gene>
<evidence type="ECO:0000313" key="6">
    <source>
        <dbReference type="Proteomes" id="UP000594873"/>
    </source>
</evidence>
<dbReference type="Proteomes" id="UP000594873">
    <property type="component" value="Chromosome"/>
</dbReference>
<dbReference type="GO" id="GO:0000160">
    <property type="term" value="P:phosphorelay signal transduction system"/>
    <property type="evidence" value="ECO:0007669"/>
    <property type="project" value="UniProtKB-KW"/>
</dbReference>
<feature type="region of interest" description="Disordered" evidence="3">
    <location>
        <begin position="74"/>
        <end position="93"/>
    </location>
</feature>
<evidence type="ECO:0000259" key="4">
    <source>
        <dbReference type="PROSITE" id="PS50894"/>
    </source>
</evidence>
<evidence type="ECO:0000256" key="1">
    <source>
        <dbReference type="ARBA" id="ARBA00023012"/>
    </source>
</evidence>
<evidence type="ECO:0000313" key="5">
    <source>
        <dbReference type="EMBL" id="QPQ54409.1"/>
    </source>
</evidence>
<dbReference type="PROSITE" id="PS50894">
    <property type="entry name" value="HPT"/>
    <property type="match status" value="1"/>
</dbReference>
<keyword evidence="6" id="KW-1185">Reference proteome</keyword>
<dbReference type="InterPro" id="IPR008207">
    <property type="entry name" value="Sig_transdc_His_kin_Hpt_dom"/>
</dbReference>
<dbReference type="Gene3D" id="1.20.120.160">
    <property type="entry name" value="HPT domain"/>
    <property type="match status" value="1"/>
</dbReference>
<dbReference type="GO" id="GO:0004672">
    <property type="term" value="F:protein kinase activity"/>
    <property type="evidence" value="ECO:0007669"/>
    <property type="project" value="UniProtKB-ARBA"/>
</dbReference>
<evidence type="ECO:0000256" key="3">
    <source>
        <dbReference type="SAM" id="MobiDB-lite"/>
    </source>
</evidence>
<organism evidence="5 6">
    <name type="scientific">Allosphingosinicella flava</name>
    <dbReference type="NCBI Taxonomy" id="2771430"/>
    <lineage>
        <taxon>Bacteria</taxon>
        <taxon>Pseudomonadati</taxon>
        <taxon>Pseudomonadota</taxon>
        <taxon>Alphaproteobacteria</taxon>
        <taxon>Sphingomonadales</taxon>
        <taxon>Sphingomonadaceae</taxon>
        <taxon>Allosphingosinicella</taxon>
    </lineage>
</organism>